<evidence type="ECO:0000313" key="5">
    <source>
        <dbReference type="Proteomes" id="UP000195840"/>
    </source>
</evidence>
<gene>
    <name evidence="3" type="ORF">CBW52_21500</name>
    <name evidence="2" type="ORF">ERS008491_04175</name>
</gene>
<dbReference type="RefSeq" id="WP_050095436.1">
    <property type="nucleotide sequence ID" value="NZ_CABHXR010000010.1"/>
</dbReference>
<sequence>MKPVKLFLFSSLFLVLPNMLLAHYEVKNPQTSLSELSFDLIHTYWDGTNNPPTAGDKGSHMNHINRCKRASNTVSLNTCVLRYRFSMLNSSGGILSPDIQTYDVDLRGNGSYDDELMDAATHYDAVKVAIAHGVAVDQHISISRANITSLAGSSGKFRVSTYGVGSICSSSTSCSTPTPDSYTTSTLDLVQQNLDVACEAKAEGATSIENILSGEHIYLYNSNASRRSENIGAINLSVNCVNWLPTAKSKTLKFTISPNVVVATGSNTEVTCGAYVNDTSTTQPGYTFSKNISIPGYDSMIVEYDTDPIYYGLYVSTPSTTAETSLALNCDLSGGYTLN</sequence>
<reference evidence="2 4" key="1">
    <citation type="submission" date="2015-03" db="EMBL/GenBank/DDBJ databases">
        <authorList>
            <person name="Murphy D."/>
        </authorList>
    </citation>
    <scope>NUCLEOTIDE SEQUENCE [LARGE SCALE GENOMIC DNA]</scope>
    <source>
        <strain evidence="2 4">FCF326</strain>
    </source>
</reference>
<evidence type="ECO:0000313" key="2">
    <source>
        <dbReference type="EMBL" id="CNF58898.1"/>
    </source>
</evidence>
<feature type="signal peptide" evidence="1">
    <location>
        <begin position="1"/>
        <end position="22"/>
    </location>
</feature>
<reference evidence="3 5" key="2">
    <citation type="submission" date="2017-05" db="EMBL/GenBank/DDBJ databases">
        <title>Whole genome sequencing of Yersinia kristensenii.</title>
        <authorList>
            <person name="Campioni F."/>
        </authorList>
    </citation>
    <scope>NUCLEOTIDE SEQUENCE [LARGE SCALE GENOMIC DNA]</scope>
    <source>
        <strain evidence="3 5">CFSAN060538</strain>
    </source>
</reference>
<proteinExistence type="predicted"/>
<name>A0A0T9M3Z6_YERKR</name>
<evidence type="ECO:0000313" key="3">
    <source>
        <dbReference type="EMBL" id="OVZ77177.1"/>
    </source>
</evidence>
<dbReference type="EMBL" id="NHOG01000030">
    <property type="protein sequence ID" value="OVZ77177.1"/>
    <property type="molecule type" value="Genomic_DNA"/>
</dbReference>
<dbReference type="Proteomes" id="UP000045824">
    <property type="component" value="Unassembled WGS sequence"/>
</dbReference>
<keyword evidence="1" id="KW-0732">Signal</keyword>
<evidence type="ECO:0000313" key="4">
    <source>
        <dbReference type="Proteomes" id="UP000045824"/>
    </source>
</evidence>
<protein>
    <submittedName>
        <fullName evidence="3">Heme utilization protein</fullName>
    </submittedName>
</protein>
<evidence type="ECO:0000256" key="1">
    <source>
        <dbReference type="SAM" id="SignalP"/>
    </source>
</evidence>
<dbReference type="Proteomes" id="UP000195840">
    <property type="component" value="Unassembled WGS sequence"/>
</dbReference>
<accession>A0A0T9M3Z6</accession>
<dbReference type="AlphaFoldDB" id="A0A0T9M3Z6"/>
<keyword evidence="5" id="KW-1185">Reference proteome</keyword>
<organism evidence="2 4">
    <name type="scientific">Yersinia kristensenii</name>
    <dbReference type="NCBI Taxonomy" id="28152"/>
    <lineage>
        <taxon>Bacteria</taxon>
        <taxon>Pseudomonadati</taxon>
        <taxon>Pseudomonadota</taxon>
        <taxon>Gammaproteobacteria</taxon>
        <taxon>Enterobacterales</taxon>
        <taxon>Yersiniaceae</taxon>
        <taxon>Yersinia</taxon>
    </lineage>
</organism>
<feature type="chain" id="PRO_5044547116" evidence="1">
    <location>
        <begin position="23"/>
        <end position="339"/>
    </location>
</feature>
<dbReference type="EMBL" id="CPYI01000024">
    <property type="protein sequence ID" value="CNF58898.1"/>
    <property type="molecule type" value="Genomic_DNA"/>
</dbReference>